<dbReference type="Gene3D" id="3.40.50.2300">
    <property type="match status" value="1"/>
</dbReference>
<keyword evidence="2 8" id="KW-0597">Phosphoprotein</keyword>
<dbReference type="GO" id="GO:0000976">
    <property type="term" value="F:transcription cis-regulatory region binding"/>
    <property type="evidence" value="ECO:0007669"/>
    <property type="project" value="TreeGrafter"/>
</dbReference>
<dbReference type="InterPro" id="IPR039420">
    <property type="entry name" value="WalR-like"/>
</dbReference>
<dbReference type="Gene3D" id="6.10.250.690">
    <property type="match status" value="1"/>
</dbReference>
<organism evidence="12 13">
    <name type="scientific">Candidatus Merdiplasma excrementigallinarum</name>
    <dbReference type="NCBI Taxonomy" id="2840864"/>
    <lineage>
        <taxon>Bacteria</taxon>
        <taxon>Bacillati</taxon>
        <taxon>Bacillota</taxon>
        <taxon>Clostridia</taxon>
        <taxon>Lachnospirales</taxon>
        <taxon>Lachnospiraceae</taxon>
        <taxon>Lachnospiraceae incertae sedis</taxon>
        <taxon>Candidatus Merdiplasma</taxon>
    </lineage>
</organism>
<dbReference type="InterPro" id="IPR036388">
    <property type="entry name" value="WH-like_DNA-bd_sf"/>
</dbReference>
<evidence type="ECO:0000256" key="4">
    <source>
        <dbReference type="ARBA" id="ARBA00023015"/>
    </source>
</evidence>
<dbReference type="Proteomes" id="UP000886889">
    <property type="component" value="Unassembled WGS sequence"/>
</dbReference>
<dbReference type="PANTHER" id="PTHR48111">
    <property type="entry name" value="REGULATOR OF RPOS"/>
    <property type="match status" value="1"/>
</dbReference>
<keyword evidence="6" id="KW-0804">Transcription</keyword>
<evidence type="ECO:0000256" key="3">
    <source>
        <dbReference type="ARBA" id="ARBA00023012"/>
    </source>
</evidence>
<accession>A0A9D1NYM3</accession>
<evidence type="ECO:0000259" key="11">
    <source>
        <dbReference type="PROSITE" id="PS51755"/>
    </source>
</evidence>
<protein>
    <recommendedName>
        <fullName evidence="1">Stage 0 sporulation protein A homolog</fullName>
    </recommendedName>
</protein>
<dbReference type="Pfam" id="PF00072">
    <property type="entry name" value="Response_reg"/>
    <property type="match status" value="1"/>
</dbReference>
<dbReference type="InterPro" id="IPR001867">
    <property type="entry name" value="OmpR/PhoB-type_DNA-bd"/>
</dbReference>
<sequence>MRLLLIEDDVSLCRSLELSLGQQGFEVTVCHDGEEGLFYLLENAHDLVLLDRMLPGMDGMELLAEARREGCTAPVIFLTAMGELEDRIQGLDAGADDYLAKPFAFEELMARIRCVCRRPKRLNLSRQLSWGDVIYDPQEYLLTRAPKSCTLSRREGDLLTLFLQNPDQVLPRSTILMRVWGPDAEVESGNLDNYIHFLRRRLKSVDSRLELKTVRGIGYRLANEP</sequence>
<dbReference type="GO" id="GO:0000156">
    <property type="term" value="F:phosphorelay response regulator activity"/>
    <property type="evidence" value="ECO:0007669"/>
    <property type="project" value="TreeGrafter"/>
</dbReference>
<keyword evidence="5 9" id="KW-0238">DNA-binding</keyword>
<dbReference type="Gene3D" id="1.10.10.10">
    <property type="entry name" value="Winged helix-like DNA-binding domain superfamily/Winged helix DNA-binding domain"/>
    <property type="match status" value="1"/>
</dbReference>
<evidence type="ECO:0000256" key="8">
    <source>
        <dbReference type="PROSITE-ProRule" id="PRU00169"/>
    </source>
</evidence>
<name>A0A9D1NYM3_9FIRM</name>
<evidence type="ECO:0000256" key="7">
    <source>
        <dbReference type="ARBA" id="ARBA00024867"/>
    </source>
</evidence>
<dbReference type="GO" id="GO:0032993">
    <property type="term" value="C:protein-DNA complex"/>
    <property type="evidence" value="ECO:0007669"/>
    <property type="project" value="TreeGrafter"/>
</dbReference>
<dbReference type="GO" id="GO:0005829">
    <property type="term" value="C:cytosol"/>
    <property type="evidence" value="ECO:0007669"/>
    <property type="project" value="TreeGrafter"/>
</dbReference>
<dbReference type="InterPro" id="IPR011006">
    <property type="entry name" value="CheY-like_superfamily"/>
</dbReference>
<proteinExistence type="predicted"/>
<dbReference type="PANTHER" id="PTHR48111:SF22">
    <property type="entry name" value="REGULATOR OF RPOS"/>
    <property type="match status" value="1"/>
</dbReference>
<dbReference type="SMART" id="SM00862">
    <property type="entry name" value="Trans_reg_C"/>
    <property type="match status" value="1"/>
</dbReference>
<dbReference type="PROSITE" id="PS51755">
    <property type="entry name" value="OMPR_PHOB"/>
    <property type="match status" value="1"/>
</dbReference>
<dbReference type="InterPro" id="IPR001789">
    <property type="entry name" value="Sig_transdc_resp-reg_receiver"/>
</dbReference>
<dbReference type="SUPFAM" id="SSF52172">
    <property type="entry name" value="CheY-like"/>
    <property type="match status" value="1"/>
</dbReference>
<evidence type="ECO:0000313" key="13">
    <source>
        <dbReference type="Proteomes" id="UP000886889"/>
    </source>
</evidence>
<feature type="modified residue" description="4-aspartylphosphate" evidence="8">
    <location>
        <position position="51"/>
    </location>
</feature>
<reference evidence="12" key="2">
    <citation type="journal article" date="2021" name="PeerJ">
        <title>Extensive microbial diversity within the chicken gut microbiome revealed by metagenomics and culture.</title>
        <authorList>
            <person name="Gilroy R."/>
            <person name="Ravi A."/>
            <person name="Getino M."/>
            <person name="Pursley I."/>
            <person name="Horton D.L."/>
            <person name="Alikhan N.F."/>
            <person name="Baker D."/>
            <person name="Gharbi K."/>
            <person name="Hall N."/>
            <person name="Watson M."/>
            <person name="Adriaenssens E.M."/>
            <person name="Foster-Nyarko E."/>
            <person name="Jarju S."/>
            <person name="Secka A."/>
            <person name="Antonio M."/>
            <person name="Oren A."/>
            <person name="Chaudhuri R.R."/>
            <person name="La Ragione R."/>
            <person name="Hildebrand F."/>
            <person name="Pallen M.J."/>
        </authorList>
    </citation>
    <scope>NUCLEOTIDE SEQUENCE</scope>
    <source>
        <strain evidence="12">ChiBcec6-7307</strain>
    </source>
</reference>
<evidence type="ECO:0000256" key="5">
    <source>
        <dbReference type="ARBA" id="ARBA00023125"/>
    </source>
</evidence>
<evidence type="ECO:0000259" key="10">
    <source>
        <dbReference type="PROSITE" id="PS50110"/>
    </source>
</evidence>
<keyword evidence="3" id="KW-0902">Two-component regulatory system</keyword>
<dbReference type="PROSITE" id="PS50110">
    <property type="entry name" value="RESPONSE_REGULATORY"/>
    <property type="match status" value="1"/>
</dbReference>
<evidence type="ECO:0000256" key="2">
    <source>
        <dbReference type="ARBA" id="ARBA00022553"/>
    </source>
</evidence>
<dbReference type="EMBL" id="DVOS01000022">
    <property type="protein sequence ID" value="HIV22625.1"/>
    <property type="molecule type" value="Genomic_DNA"/>
</dbReference>
<evidence type="ECO:0000313" key="12">
    <source>
        <dbReference type="EMBL" id="HIV22625.1"/>
    </source>
</evidence>
<reference evidence="12" key="1">
    <citation type="submission" date="2020-10" db="EMBL/GenBank/DDBJ databases">
        <authorList>
            <person name="Gilroy R."/>
        </authorList>
    </citation>
    <scope>NUCLEOTIDE SEQUENCE</scope>
    <source>
        <strain evidence="12">ChiBcec6-7307</strain>
    </source>
</reference>
<evidence type="ECO:0000256" key="6">
    <source>
        <dbReference type="ARBA" id="ARBA00023163"/>
    </source>
</evidence>
<feature type="domain" description="Response regulatory" evidence="10">
    <location>
        <begin position="2"/>
        <end position="116"/>
    </location>
</feature>
<evidence type="ECO:0000256" key="1">
    <source>
        <dbReference type="ARBA" id="ARBA00018672"/>
    </source>
</evidence>
<dbReference type="CDD" id="cd00383">
    <property type="entry name" value="trans_reg_C"/>
    <property type="match status" value="1"/>
</dbReference>
<feature type="domain" description="OmpR/PhoB-type" evidence="11">
    <location>
        <begin position="125"/>
        <end position="223"/>
    </location>
</feature>
<gene>
    <name evidence="12" type="ORF">IAC80_01665</name>
</gene>
<keyword evidence="4" id="KW-0805">Transcription regulation</keyword>
<dbReference type="SMART" id="SM00448">
    <property type="entry name" value="REC"/>
    <property type="match status" value="1"/>
</dbReference>
<comment type="caution">
    <text evidence="12">The sequence shown here is derived from an EMBL/GenBank/DDBJ whole genome shotgun (WGS) entry which is preliminary data.</text>
</comment>
<dbReference type="GO" id="GO:0006355">
    <property type="term" value="P:regulation of DNA-templated transcription"/>
    <property type="evidence" value="ECO:0007669"/>
    <property type="project" value="InterPro"/>
</dbReference>
<feature type="DNA-binding region" description="OmpR/PhoB-type" evidence="9">
    <location>
        <begin position="125"/>
        <end position="223"/>
    </location>
</feature>
<comment type="function">
    <text evidence="7">May play the central regulatory role in sporulation. It may be an element of the effector pathway responsible for the activation of sporulation genes in response to nutritional stress. Spo0A may act in concert with spo0H (a sigma factor) to control the expression of some genes that are critical to the sporulation process.</text>
</comment>
<dbReference type="Pfam" id="PF00486">
    <property type="entry name" value="Trans_reg_C"/>
    <property type="match status" value="1"/>
</dbReference>
<dbReference type="AlphaFoldDB" id="A0A9D1NYM3"/>
<evidence type="ECO:0000256" key="9">
    <source>
        <dbReference type="PROSITE-ProRule" id="PRU01091"/>
    </source>
</evidence>